<proteinExistence type="predicted"/>
<accession>A0AAQ3R7Z2</accession>
<dbReference type="AlphaFoldDB" id="A0AAQ3R7Z2"/>
<evidence type="ECO:0000313" key="1">
    <source>
        <dbReference type="EMBL" id="WPG98755.1"/>
    </source>
</evidence>
<keyword evidence="2" id="KW-1185">Reference proteome</keyword>
<protein>
    <recommendedName>
        <fullName evidence="3">F-box domain-containing protein</fullName>
    </recommendedName>
</protein>
<sequence>MDWNAPDMSSWPAKLVIRMSNKFRTNKSFTQEAINRNNERAMAKRDQLRLQHAKQHNYIARRSDDTTASAQNDVNELGERDYSIFSEATTLADSAHRDHGDMMHSLAHHDSFDSLVDQILIRKSLAVEDLADTKIVLHRVSTRQEALINRLPPDIWKRIASHLTHLEAAFLTISTRTLYEKLKSEPLITLNRPENKNDKTQFLLDMDRKLPRHLFCFACSTYHLRLNPGKETLKANINANPLVRCPNARNTYLPRLRLTHGRELPYGFVQLALRQSISSIHGMHHDQLARRWKCTDSTWSHRTRYMVFSGRLLMRVISTIFAPPASTSTATTERHLLYDREEYTPFFSVCTHWRDGDLMKLCKCALSHVPAPPASYAQQLRHSPTISRSLARPNFLVRGCDWCRPARRCPECPTEYLVEIQMVEDTAKNAPTPFRHAIVVTRWSDLGDGTSPFTSPEWTAITGQTGTDAIEHGDKGEGEYASFSHVGRRAVSGIFESHISGSIPGERMLSLNPKNKKLGEEGHGWY</sequence>
<evidence type="ECO:0008006" key="3">
    <source>
        <dbReference type="Google" id="ProtNLM"/>
    </source>
</evidence>
<reference evidence="1 2" key="1">
    <citation type="submission" date="2023-11" db="EMBL/GenBank/DDBJ databases">
        <title>An acidophilic fungus is an integral part of prey digestion in a carnivorous sundew plant.</title>
        <authorList>
            <person name="Tsai I.J."/>
        </authorList>
    </citation>
    <scope>NUCLEOTIDE SEQUENCE [LARGE SCALE GENOMIC DNA]</scope>
    <source>
        <strain evidence="1">169a</strain>
    </source>
</reference>
<evidence type="ECO:0000313" key="2">
    <source>
        <dbReference type="Proteomes" id="UP001303373"/>
    </source>
</evidence>
<dbReference type="EMBL" id="CP138581">
    <property type="protein sequence ID" value="WPG98755.1"/>
    <property type="molecule type" value="Genomic_DNA"/>
</dbReference>
<organism evidence="1 2">
    <name type="scientific">Acrodontium crateriforme</name>
    <dbReference type="NCBI Taxonomy" id="150365"/>
    <lineage>
        <taxon>Eukaryota</taxon>
        <taxon>Fungi</taxon>
        <taxon>Dikarya</taxon>
        <taxon>Ascomycota</taxon>
        <taxon>Pezizomycotina</taxon>
        <taxon>Dothideomycetes</taxon>
        <taxon>Dothideomycetidae</taxon>
        <taxon>Mycosphaerellales</taxon>
        <taxon>Teratosphaeriaceae</taxon>
        <taxon>Acrodontium</taxon>
    </lineage>
</organism>
<gene>
    <name evidence="1" type="ORF">R9X50_00154900</name>
</gene>
<dbReference type="Proteomes" id="UP001303373">
    <property type="component" value="Chromosome 2"/>
</dbReference>
<name>A0AAQ3R7Z2_9PEZI</name>